<keyword evidence="3" id="KW-1185">Reference proteome</keyword>
<dbReference type="EMBL" id="KV426247">
    <property type="protein sequence ID" value="KZV83962.1"/>
    <property type="molecule type" value="Genomic_DNA"/>
</dbReference>
<evidence type="ECO:0000256" key="1">
    <source>
        <dbReference type="SAM" id="MobiDB-lite"/>
    </source>
</evidence>
<evidence type="ECO:0000313" key="3">
    <source>
        <dbReference type="Proteomes" id="UP000077266"/>
    </source>
</evidence>
<gene>
    <name evidence="2" type="ORF">EXIGLDRAFT_727778</name>
</gene>
<proteinExistence type="predicted"/>
<feature type="non-terminal residue" evidence="2">
    <location>
        <position position="274"/>
    </location>
</feature>
<organism evidence="2 3">
    <name type="scientific">Exidia glandulosa HHB12029</name>
    <dbReference type="NCBI Taxonomy" id="1314781"/>
    <lineage>
        <taxon>Eukaryota</taxon>
        <taxon>Fungi</taxon>
        <taxon>Dikarya</taxon>
        <taxon>Basidiomycota</taxon>
        <taxon>Agaricomycotina</taxon>
        <taxon>Agaricomycetes</taxon>
        <taxon>Auriculariales</taxon>
        <taxon>Exidiaceae</taxon>
        <taxon>Exidia</taxon>
    </lineage>
</organism>
<name>A0A165D7R9_EXIGL</name>
<reference evidence="2 3" key="1">
    <citation type="journal article" date="2016" name="Mol. Biol. Evol.">
        <title>Comparative Genomics of Early-Diverging Mushroom-Forming Fungi Provides Insights into the Origins of Lignocellulose Decay Capabilities.</title>
        <authorList>
            <person name="Nagy L.G."/>
            <person name="Riley R."/>
            <person name="Tritt A."/>
            <person name="Adam C."/>
            <person name="Daum C."/>
            <person name="Floudas D."/>
            <person name="Sun H."/>
            <person name="Yadav J.S."/>
            <person name="Pangilinan J."/>
            <person name="Larsson K.H."/>
            <person name="Matsuura K."/>
            <person name="Barry K."/>
            <person name="Labutti K."/>
            <person name="Kuo R."/>
            <person name="Ohm R.A."/>
            <person name="Bhattacharya S.S."/>
            <person name="Shirouzu T."/>
            <person name="Yoshinaga Y."/>
            <person name="Martin F.M."/>
            <person name="Grigoriev I.V."/>
            <person name="Hibbett D.S."/>
        </authorList>
    </citation>
    <scope>NUCLEOTIDE SEQUENCE [LARGE SCALE GENOMIC DNA]</scope>
    <source>
        <strain evidence="2 3">HHB12029</strain>
    </source>
</reference>
<evidence type="ECO:0000313" key="2">
    <source>
        <dbReference type="EMBL" id="KZV83962.1"/>
    </source>
</evidence>
<feature type="region of interest" description="Disordered" evidence="1">
    <location>
        <begin position="228"/>
        <end position="274"/>
    </location>
</feature>
<accession>A0A165D7R9</accession>
<sequence length="274" mass="28497">MDAFFSNSNVHAYSGFNGNASDSGGTSAGSTPPMGDDFTSFDAGAAWAGNANAYQPRFGFDIGHHAPLGTLNAYSGPVQQQARVAPPPPPSSFDFDPKNPFGDLFEDMQRNARNAAQMQVPNPWPPAYQAQHPPGFDSGFGAGSYVPAANMGYAGFGAAAYYYPPPAANSNTVDIQHGTPATNMGYAGFAPPAVFHPPAPAANPNPQHVQRYALRSVGVVRADAPPAAGVVEPQGIESPPPRGRKGKAGKSRATAGRARKHKGTCPPYTMSHGC</sequence>
<dbReference type="Proteomes" id="UP000077266">
    <property type="component" value="Unassembled WGS sequence"/>
</dbReference>
<dbReference type="AlphaFoldDB" id="A0A165D7R9"/>
<protein>
    <submittedName>
        <fullName evidence="2">Uncharacterized protein</fullName>
    </submittedName>
</protein>
<dbReference type="InParanoid" id="A0A165D7R9"/>